<evidence type="ECO:0000256" key="1">
    <source>
        <dbReference type="SAM" id="MobiDB-lite"/>
    </source>
</evidence>
<dbReference type="EMBL" id="KQ483689">
    <property type="protein sequence ID" value="KYP42998.1"/>
    <property type="molecule type" value="Genomic_DNA"/>
</dbReference>
<protein>
    <recommendedName>
        <fullName evidence="2">DUF7815 domain-containing protein</fullName>
    </recommendedName>
</protein>
<name>A0A151RKD7_CAJCA</name>
<sequence length="482" mass="53365">MAFEMPLDQIKQLRVLLRKEANLSWYDPEKEENLALPKLPSVAETIAKLDPSPPYLRCKNCNGKLLRDLQSSVCVFCGTNPLRDLPPEPIKFKNTIGYRWLLESLQLDGSEMVVSMVDENAWNRGRSAMKDEIPLSELLDLEIRWPSEAERAQSSISDSTAFQEKSSLSLGGVDLDSFFERRGSDSDVFEQNMASGKQGSSASDSSYQMKENLSLFQNVQASEGAAGSAENQKGDSFSGWEASFTSASSGPVHEGARSVDHSNVESDTASGFWKDSVDVRKNDDFNPSTSMEHDYSQGDGWRTSNLEAHTQTGKSELTMDLREEGTSASSRRSFDWMQDDQWKVSNNKTADTMITNDSDSFDVWNDFTSLAPTQDHSSNVWKQTVNQTSEKTSEMNLLSLSNSSPDIEFSGSSQHDLFSGQFGSSLSSLPATSLNRMAEMDTRGNSGDVSTAVGSKDNVEMLMSQMRDLSFMLENNLSIPPK</sequence>
<feature type="compositionally biased region" description="Basic and acidic residues" evidence="1">
    <location>
        <begin position="254"/>
        <end position="264"/>
    </location>
</feature>
<accession>A0A151RKD7</accession>
<evidence type="ECO:0000313" key="3">
    <source>
        <dbReference type="EMBL" id="KYP42998.1"/>
    </source>
</evidence>
<dbReference type="AlphaFoldDB" id="A0A151RKD7"/>
<gene>
    <name evidence="3" type="ORF">KK1_035571</name>
</gene>
<dbReference type="Pfam" id="PF25122">
    <property type="entry name" value="DUF7815"/>
    <property type="match status" value="1"/>
</dbReference>
<organism evidence="3 4">
    <name type="scientific">Cajanus cajan</name>
    <name type="common">Pigeon pea</name>
    <name type="synonym">Cajanus indicus</name>
    <dbReference type="NCBI Taxonomy" id="3821"/>
    <lineage>
        <taxon>Eukaryota</taxon>
        <taxon>Viridiplantae</taxon>
        <taxon>Streptophyta</taxon>
        <taxon>Embryophyta</taxon>
        <taxon>Tracheophyta</taxon>
        <taxon>Spermatophyta</taxon>
        <taxon>Magnoliopsida</taxon>
        <taxon>eudicotyledons</taxon>
        <taxon>Gunneridae</taxon>
        <taxon>Pentapetalae</taxon>
        <taxon>rosids</taxon>
        <taxon>fabids</taxon>
        <taxon>Fabales</taxon>
        <taxon>Fabaceae</taxon>
        <taxon>Papilionoideae</taxon>
        <taxon>50 kb inversion clade</taxon>
        <taxon>NPAAA clade</taxon>
        <taxon>indigoferoid/millettioid clade</taxon>
        <taxon>Phaseoleae</taxon>
        <taxon>Cajanus</taxon>
    </lineage>
</organism>
<dbReference type="PANTHER" id="PTHR36308">
    <property type="entry name" value="DENTIN SIALOPHOSPHOPROTEIN-RELATED"/>
    <property type="match status" value="1"/>
</dbReference>
<dbReference type="Proteomes" id="UP000075243">
    <property type="component" value="Unassembled WGS sequence"/>
</dbReference>
<dbReference type="Gramene" id="C.cajan_34138.t">
    <property type="protein sequence ID" value="C.cajan_34138.t"/>
    <property type="gene ID" value="C.cajan_34138"/>
</dbReference>
<feature type="compositionally biased region" description="Basic and acidic residues" evidence="1">
    <location>
        <begin position="275"/>
        <end position="284"/>
    </location>
</feature>
<dbReference type="OMA" id="DWMQDDQ"/>
<proteinExistence type="predicted"/>
<evidence type="ECO:0000259" key="2">
    <source>
        <dbReference type="Pfam" id="PF25122"/>
    </source>
</evidence>
<dbReference type="InterPro" id="IPR056717">
    <property type="entry name" value="DUF7815"/>
</dbReference>
<evidence type="ECO:0000313" key="4">
    <source>
        <dbReference type="Proteomes" id="UP000075243"/>
    </source>
</evidence>
<dbReference type="PANTHER" id="PTHR36308:SF1">
    <property type="entry name" value="DENTIN SIALOPHOSPHOPROTEIN-RELATED"/>
    <property type="match status" value="1"/>
</dbReference>
<keyword evidence="4" id="KW-1185">Reference proteome</keyword>
<feature type="domain" description="DUF7815" evidence="2">
    <location>
        <begin position="54"/>
        <end position="80"/>
    </location>
</feature>
<reference evidence="3" key="1">
    <citation type="journal article" date="2012" name="Nat. Biotechnol.">
        <title>Draft genome sequence of pigeonpea (Cajanus cajan), an orphan legume crop of resource-poor farmers.</title>
        <authorList>
            <person name="Varshney R.K."/>
            <person name="Chen W."/>
            <person name="Li Y."/>
            <person name="Bharti A.K."/>
            <person name="Saxena R.K."/>
            <person name="Schlueter J.A."/>
            <person name="Donoghue M.T."/>
            <person name="Azam S."/>
            <person name="Fan G."/>
            <person name="Whaley A.M."/>
            <person name="Farmer A.D."/>
            <person name="Sheridan J."/>
            <person name="Iwata A."/>
            <person name="Tuteja R."/>
            <person name="Penmetsa R.V."/>
            <person name="Wu W."/>
            <person name="Upadhyaya H.D."/>
            <person name="Yang S.P."/>
            <person name="Shah T."/>
            <person name="Saxena K.B."/>
            <person name="Michael T."/>
            <person name="McCombie W.R."/>
            <person name="Yang B."/>
            <person name="Zhang G."/>
            <person name="Yang H."/>
            <person name="Wang J."/>
            <person name="Spillane C."/>
            <person name="Cook D.R."/>
            <person name="May G.D."/>
            <person name="Xu X."/>
            <person name="Jackson S.A."/>
        </authorList>
    </citation>
    <scope>NUCLEOTIDE SEQUENCE [LARGE SCALE GENOMIC DNA]</scope>
</reference>
<feature type="region of interest" description="Disordered" evidence="1">
    <location>
        <begin position="224"/>
        <end position="303"/>
    </location>
</feature>
<dbReference type="STRING" id="3821.A0A151RKD7"/>